<dbReference type="PROSITE" id="PS00061">
    <property type="entry name" value="ADH_SHORT"/>
    <property type="match status" value="1"/>
</dbReference>
<reference evidence="4" key="1">
    <citation type="submission" date="2023-06" db="EMBL/GenBank/DDBJ databases">
        <title>Draft genome of Marssonina rosae.</title>
        <authorList>
            <person name="Cheng Q."/>
        </authorList>
    </citation>
    <scope>NUCLEOTIDE SEQUENCE</scope>
    <source>
        <strain evidence="4">R4</strain>
    </source>
</reference>
<dbReference type="PRINTS" id="PR00081">
    <property type="entry name" value="GDHRDH"/>
</dbReference>
<evidence type="ECO:0000256" key="3">
    <source>
        <dbReference type="ARBA" id="ARBA00023002"/>
    </source>
</evidence>
<dbReference type="InterPro" id="IPR020904">
    <property type="entry name" value="Sc_DH/Rdtase_CS"/>
</dbReference>
<comment type="caution">
    <text evidence="4">The sequence shown here is derived from an EMBL/GenBank/DDBJ whole genome shotgun (WGS) entry which is preliminary data.</text>
</comment>
<organism evidence="4 5">
    <name type="scientific">Diplocarpon rosae</name>
    <dbReference type="NCBI Taxonomy" id="946125"/>
    <lineage>
        <taxon>Eukaryota</taxon>
        <taxon>Fungi</taxon>
        <taxon>Dikarya</taxon>
        <taxon>Ascomycota</taxon>
        <taxon>Pezizomycotina</taxon>
        <taxon>Leotiomycetes</taxon>
        <taxon>Helotiales</taxon>
        <taxon>Drepanopezizaceae</taxon>
        <taxon>Diplocarpon</taxon>
    </lineage>
</organism>
<evidence type="ECO:0000313" key="4">
    <source>
        <dbReference type="EMBL" id="KAK2627150.1"/>
    </source>
</evidence>
<dbReference type="FunFam" id="3.40.50.720:FF:000090">
    <property type="entry name" value="NADP-dependent mannitol dehydrogenase"/>
    <property type="match status" value="1"/>
</dbReference>
<protein>
    <submittedName>
        <fullName evidence="4">Uncharacterized protein</fullName>
    </submittedName>
</protein>
<dbReference type="AlphaFoldDB" id="A0AAD9WD96"/>
<evidence type="ECO:0000256" key="1">
    <source>
        <dbReference type="ARBA" id="ARBA00006484"/>
    </source>
</evidence>
<proteinExistence type="inferred from homology"/>
<keyword evidence="2" id="KW-0521">NADP</keyword>
<accession>A0AAD9WD96</accession>
<dbReference type="SUPFAM" id="SSF51735">
    <property type="entry name" value="NAD(P)-binding Rossmann-fold domains"/>
    <property type="match status" value="1"/>
</dbReference>
<dbReference type="GO" id="GO:0019594">
    <property type="term" value="P:mannitol metabolic process"/>
    <property type="evidence" value="ECO:0007669"/>
    <property type="project" value="UniProtKB-ARBA"/>
</dbReference>
<dbReference type="InterPro" id="IPR036291">
    <property type="entry name" value="NAD(P)-bd_dom_sf"/>
</dbReference>
<dbReference type="EMBL" id="JAUBYV010000004">
    <property type="protein sequence ID" value="KAK2627150.1"/>
    <property type="molecule type" value="Genomic_DNA"/>
</dbReference>
<dbReference type="Proteomes" id="UP001285354">
    <property type="component" value="Unassembled WGS sequence"/>
</dbReference>
<keyword evidence="5" id="KW-1185">Reference proteome</keyword>
<dbReference type="PRINTS" id="PR00080">
    <property type="entry name" value="SDRFAMILY"/>
</dbReference>
<dbReference type="Pfam" id="PF13561">
    <property type="entry name" value="adh_short_C2"/>
    <property type="match status" value="1"/>
</dbReference>
<sequence length="344" mass="36498">MFSRSVARAARTTRVPPAASRVARQFTNNTRLSEPIPEIVAATEVKHASYADGSVERSTIAVDQSSILEKAGPLSKATFNSLPPTMQKYSLMDKVVVITGGARGLGYCMAQACAEAGAKALIILDANQKLGEDAVASLHSLTGDATPVAFYNVDVRDENAINESINALVKAYGVPDVLINSAGIADSNMPAETYDTKKWTRLIDINLTGSFLMAQAVGKHMIDAKKPGSIVFIASMSGGIVNYPQEQSCYNASKAGVIQLGKSLAAEWAKFNIRVNCISPGYMDTALNNVPALDAQKKIWKSLTPQNRLGAVDDLNGLAVLLASDASAFMTGSNVIIDGGYTLY</sequence>
<evidence type="ECO:0000313" key="5">
    <source>
        <dbReference type="Proteomes" id="UP001285354"/>
    </source>
</evidence>
<dbReference type="GO" id="GO:0050085">
    <property type="term" value="F:mannitol 2-dehydrogenase (NADP+) activity"/>
    <property type="evidence" value="ECO:0007669"/>
    <property type="project" value="UniProtKB-ARBA"/>
</dbReference>
<gene>
    <name evidence="4" type="ORF">QTJ16_003116</name>
</gene>
<dbReference type="InterPro" id="IPR002347">
    <property type="entry name" value="SDR_fam"/>
</dbReference>
<comment type="similarity">
    <text evidence="1">Belongs to the short-chain dehydrogenases/reductases (SDR) family.</text>
</comment>
<name>A0AAD9WD96_9HELO</name>
<dbReference type="PANTHER" id="PTHR42760">
    <property type="entry name" value="SHORT-CHAIN DEHYDROGENASES/REDUCTASES FAMILY MEMBER"/>
    <property type="match status" value="1"/>
</dbReference>
<dbReference type="PANTHER" id="PTHR42760:SF103">
    <property type="entry name" value="SHORT-CHAIN DEHYDROGENASE_REDUCTASE SDR"/>
    <property type="match status" value="1"/>
</dbReference>
<evidence type="ECO:0000256" key="2">
    <source>
        <dbReference type="ARBA" id="ARBA00022857"/>
    </source>
</evidence>
<keyword evidence="3" id="KW-0560">Oxidoreductase</keyword>
<dbReference type="Gene3D" id="3.40.50.720">
    <property type="entry name" value="NAD(P)-binding Rossmann-like Domain"/>
    <property type="match status" value="1"/>
</dbReference>